<gene>
    <name evidence="2" type="primary">0.705</name>
</gene>
<evidence type="ECO:0000313" key="2">
    <source>
        <dbReference type="EMBL" id="CDP90351.1"/>
    </source>
</evidence>
<keyword evidence="1" id="KW-0472">Membrane</keyword>
<evidence type="ECO:0000313" key="3">
    <source>
        <dbReference type="Proteomes" id="UP000019157"/>
    </source>
</evidence>
<keyword evidence="3" id="KW-1185">Reference proteome</keyword>
<evidence type="ECO:0000256" key="1">
    <source>
        <dbReference type="SAM" id="Phobius"/>
    </source>
</evidence>
<dbReference type="Proteomes" id="UP000019157">
    <property type="component" value="Segment"/>
</dbReference>
<protein>
    <submittedName>
        <fullName evidence="2">Hypothetical phage protein</fullName>
    </submittedName>
</protein>
<reference evidence="2 3" key="1">
    <citation type="journal article" date="2014" name="Genome Announc.">
        <title>Complete Genome Sequences of Two Citrobacter rodentium Bacteriophages, CR8 and CR44b.</title>
        <authorList>
            <person name="Toribio A.L."/>
            <person name="Pickard D."/>
            <person name="Cerdeno-Tarraga A.M."/>
            <person name="Petty N.K."/>
            <person name="Thomson N."/>
            <person name="Salmond G."/>
            <person name="Dougan G."/>
        </authorList>
    </citation>
    <scope>NUCLEOTIDE SEQUENCE [LARGE SCALE GENOMIC DNA]</scope>
</reference>
<keyword evidence="1" id="KW-0812">Transmembrane</keyword>
<dbReference type="KEGG" id="vg:18499543"/>
<dbReference type="GeneID" id="18499543"/>
<dbReference type="RefSeq" id="YP_009028570.1">
    <property type="nucleotide sequence ID" value="NC_023548.1"/>
</dbReference>
<dbReference type="EMBL" id="HG818824">
    <property type="protein sequence ID" value="CDP90351.1"/>
    <property type="molecule type" value="Genomic_DNA"/>
</dbReference>
<organism evidence="2 3">
    <name type="scientific">Citrobacter phage CR8</name>
    <dbReference type="NCBI Taxonomy" id="1455076"/>
    <lineage>
        <taxon>Viruses</taxon>
        <taxon>Duplodnaviria</taxon>
        <taxon>Heunggongvirae</taxon>
        <taxon>Uroviricota</taxon>
        <taxon>Caudoviricetes</taxon>
        <taxon>Autographivirales</taxon>
        <taxon>Autotranscriptaviridae</taxon>
        <taxon>Studiervirinae</taxon>
        <taxon>Caroctavirus</taxon>
        <taxon>Caroctavirus CR8</taxon>
    </lineage>
</organism>
<accession>A0A024M9Q9</accession>
<name>A0A024M9Q9_9CAUD</name>
<feature type="transmembrane region" description="Helical" evidence="1">
    <location>
        <begin position="12"/>
        <end position="32"/>
    </location>
</feature>
<keyword evidence="1" id="KW-1133">Transmembrane helix</keyword>
<proteinExistence type="predicted"/>
<sequence length="34" mass="3614">MLNVISWALSGVVLYGLIVLVSKLPVFTQIALGV</sequence>